<dbReference type="GO" id="GO:0003676">
    <property type="term" value="F:nucleic acid binding"/>
    <property type="evidence" value="ECO:0007669"/>
    <property type="project" value="InterPro"/>
</dbReference>
<dbReference type="Gene3D" id="3.30.420.10">
    <property type="entry name" value="Ribonuclease H-like superfamily/Ribonuclease H"/>
    <property type="match status" value="1"/>
</dbReference>
<protein>
    <submittedName>
        <fullName evidence="1">Uncharacterized protein</fullName>
    </submittedName>
</protein>
<reference evidence="1" key="1">
    <citation type="submission" date="2020-05" db="EMBL/GenBank/DDBJ databases">
        <authorList>
            <person name="Chiriac C."/>
            <person name="Salcher M."/>
            <person name="Ghai R."/>
            <person name="Kavagutti S V."/>
        </authorList>
    </citation>
    <scope>NUCLEOTIDE SEQUENCE</scope>
</reference>
<organism evidence="1">
    <name type="scientific">uncultured Caudovirales phage</name>
    <dbReference type="NCBI Taxonomy" id="2100421"/>
    <lineage>
        <taxon>Viruses</taxon>
        <taxon>Duplodnaviria</taxon>
        <taxon>Heunggongvirae</taxon>
        <taxon>Uroviricota</taxon>
        <taxon>Caudoviricetes</taxon>
        <taxon>Peduoviridae</taxon>
        <taxon>Maltschvirus</taxon>
        <taxon>Maltschvirus maltsch</taxon>
    </lineage>
</organism>
<proteinExistence type="predicted"/>
<dbReference type="InterPro" id="IPR036397">
    <property type="entry name" value="RNaseH_sf"/>
</dbReference>
<sequence length="175" mass="18131">MRIVIGIDPAATRLAAVIASGTRKSPVLIRAIKSTIADRWEPSTAGAALEWAQDVLSIANGFGEPSVYIEAPLVGRGGFSSTAKQAFISGAIQAAFATEGVPVRLINVQSWKKELANGSKIPAGKPAIARLLGIEWPAALADSCGDEDIVDAAGITLSGLAIEARIDRVERDGGL</sequence>
<dbReference type="EMBL" id="LR797224">
    <property type="protein sequence ID" value="CAB4194984.1"/>
    <property type="molecule type" value="Genomic_DNA"/>
</dbReference>
<gene>
    <name evidence="1" type="ORF">UFOVP1279_12</name>
</gene>
<evidence type="ECO:0000313" key="1">
    <source>
        <dbReference type="EMBL" id="CAB4194984.1"/>
    </source>
</evidence>
<name>A0A6J5RSW8_9CAUD</name>
<accession>A0A6J5RSW8</accession>